<evidence type="ECO:0000256" key="2">
    <source>
        <dbReference type="SAM" id="Phobius"/>
    </source>
</evidence>
<keyword evidence="2" id="KW-1133">Transmembrane helix</keyword>
<feature type="transmembrane region" description="Helical" evidence="2">
    <location>
        <begin position="120"/>
        <end position="143"/>
    </location>
</feature>
<dbReference type="AlphaFoldDB" id="A0A0K2TCD1"/>
<reference evidence="3" key="1">
    <citation type="submission" date="2014-05" db="EMBL/GenBank/DDBJ databases">
        <authorList>
            <person name="Chronopoulou M."/>
        </authorList>
    </citation>
    <scope>NUCLEOTIDE SEQUENCE</scope>
    <source>
        <tissue evidence="3">Whole organism</tissue>
    </source>
</reference>
<organism evidence="3">
    <name type="scientific">Lepeophtheirus salmonis</name>
    <name type="common">Salmon louse</name>
    <name type="synonym">Caligus salmonis</name>
    <dbReference type="NCBI Taxonomy" id="72036"/>
    <lineage>
        <taxon>Eukaryota</taxon>
        <taxon>Metazoa</taxon>
        <taxon>Ecdysozoa</taxon>
        <taxon>Arthropoda</taxon>
        <taxon>Crustacea</taxon>
        <taxon>Multicrustacea</taxon>
        <taxon>Hexanauplia</taxon>
        <taxon>Copepoda</taxon>
        <taxon>Siphonostomatoida</taxon>
        <taxon>Caligidae</taxon>
        <taxon>Lepeophtheirus</taxon>
    </lineage>
</organism>
<feature type="region of interest" description="Disordered" evidence="1">
    <location>
        <begin position="1"/>
        <end position="44"/>
    </location>
</feature>
<name>A0A0K2TCD1_LEPSM</name>
<sequence length="229" mass="26093">MVHISDDSETSNNKDSLSPYPNPRPTTLDLSSKSHHKNHWPEKKSSRFHFPPLLPTRSQSAPGCILVKKRDSIVLALSVTDAITISTTSVKELTVDDDEEYLKRAEEAKDVVKASNKRKYIYRLFIVTVMMFVILMAGSASLWSVHELLNHSKQWKSVVNSPRVEESEKRSRFVHPKDFTGWSYMNFSKYRNTNNPERKRVIQSRTGIEDSTTNSITDYSSTSASLNPS</sequence>
<keyword evidence="2" id="KW-0812">Transmembrane</keyword>
<protein>
    <recommendedName>
        <fullName evidence="4">Transmembrane protein</fullName>
    </recommendedName>
</protein>
<evidence type="ECO:0000256" key="1">
    <source>
        <dbReference type="SAM" id="MobiDB-lite"/>
    </source>
</evidence>
<proteinExistence type="predicted"/>
<dbReference type="EMBL" id="HACA01006307">
    <property type="protein sequence ID" value="CDW23668.1"/>
    <property type="molecule type" value="Transcribed_RNA"/>
</dbReference>
<feature type="region of interest" description="Disordered" evidence="1">
    <location>
        <begin position="203"/>
        <end position="229"/>
    </location>
</feature>
<evidence type="ECO:0008006" key="4">
    <source>
        <dbReference type="Google" id="ProtNLM"/>
    </source>
</evidence>
<evidence type="ECO:0000313" key="3">
    <source>
        <dbReference type="EMBL" id="CDW23668.1"/>
    </source>
</evidence>
<accession>A0A0K2TCD1</accession>
<keyword evidence="2" id="KW-0472">Membrane</keyword>